<dbReference type="AlphaFoldDB" id="A0AAV5IM02"/>
<name>A0AAV5IM02_9ROSI</name>
<gene>
    <name evidence="1" type="ORF">SLEP1_g15320</name>
</gene>
<comment type="caution">
    <text evidence="1">The sequence shown here is derived from an EMBL/GenBank/DDBJ whole genome shotgun (WGS) entry which is preliminary data.</text>
</comment>
<dbReference type="EMBL" id="BPVZ01000019">
    <property type="protein sequence ID" value="GKV02946.1"/>
    <property type="molecule type" value="Genomic_DNA"/>
</dbReference>
<proteinExistence type="predicted"/>
<keyword evidence="2" id="KW-1185">Reference proteome</keyword>
<evidence type="ECO:0000313" key="1">
    <source>
        <dbReference type="EMBL" id="GKV02946.1"/>
    </source>
</evidence>
<protein>
    <submittedName>
        <fullName evidence="1">Uncharacterized protein</fullName>
    </submittedName>
</protein>
<reference evidence="1 2" key="1">
    <citation type="journal article" date="2021" name="Commun. Biol.">
        <title>The genome of Shorea leprosula (Dipterocarpaceae) highlights the ecological relevance of drought in aseasonal tropical rainforests.</title>
        <authorList>
            <person name="Ng K.K.S."/>
            <person name="Kobayashi M.J."/>
            <person name="Fawcett J.A."/>
            <person name="Hatakeyama M."/>
            <person name="Paape T."/>
            <person name="Ng C.H."/>
            <person name="Ang C.C."/>
            <person name="Tnah L.H."/>
            <person name="Lee C.T."/>
            <person name="Nishiyama T."/>
            <person name="Sese J."/>
            <person name="O'Brien M.J."/>
            <person name="Copetti D."/>
            <person name="Mohd Noor M.I."/>
            <person name="Ong R.C."/>
            <person name="Putra M."/>
            <person name="Sireger I.Z."/>
            <person name="Indrioko S."/>
            <person name="Kosugi Y."/>
            <person name="Izuno A."/>
            <person name="Isagi Y."/>
            <person name="Lee S.L."/>
            <person name="Shimizu K.K."/>
        </authorList>
    </citation>
    <scope>NUCLEOTIDE SEQUENCE [LARGE SCALE GENOMIC DNA]</scope>
    <source>
        <strain evidence="1">214</strain>
    </source>
</reference>
<dbReference type="Proteomes" id="UP001054252">
    <property type="component" value="Unassembled WGS sequence"/>
</dbReference>
<evidence type="ECO:0000313" key="2">
    <source>
        <dbReference type="Proteomes" id="UP001054252"/>
    </source>
</evidence>
<organism evidence="1 2">
    <name type="scientific">Rubroshorea leprosula</name>
    <dbReference type="NCBI Taxonomy" id="152421"/>
    <lineage>
        <taxon>Eukaryota</taxon>
        <taxon>Viridiplantae</taxon>
        <taxon>Streptophyta</taxon>
        <taxon>Embryophyta</taxon>
        <taxon>Tracheophyta</taxon>
        <taxon>Spermatophyta</taxon>
        <taxon>Magnoliopsida</taxon>
        <taxon>eudicotyledons</taxon>
        <taxon>Gunneridae</taxon>
        <taxon>Pentapetalae</taxon>
        <taxon>rosids</taxon>
        <taxon>malvids</taxon>
        <taxon>Malvales</taxon>
        <taxon>Dipterocarpaceae</taxon>
        <taxon>Rubroshorea</taxon>
    </lineage>
</organism>
<accession>A0AAV5IM02</accession>
<sequence length="296" mass="33616">MNLPTKPIKLGSNGETPRVQDDYTTIKDMMGRSCILLGRGSPDGDDFQMVSAGRPYEIPSLGRCLSAAVKNNICTRFGKFPKLCVRFWKILQANGNLLQQFPKPWNLCSHLCIKYGCKLLMATETTSLVSFWWDFQPSISIKWHYFGNQVHFHVFVTQPFSGEVEQHRQRQASQVRVPCFAKRAAFIQPSLPSRYSHSLSQIIPMSLDSWACVCLQKQQGICVIPLTNAGPSCRIHTVIEWSWLLLFAGHCITMHGQPPRDCRSLLDGFLSLESSHPIRSQGCNYYRSHANHTELR</sequence>